<sequence length="100" mass="10470">MKKLLCMLASTGLAAGAFAANATPATPSETHARVKLPQAREIALKAYPGKIVKEELEKEKGGSGLRYSFDIANGNATHEVGIDAVTGQLLENSVEGKDSD</sequence>
<dbReference type="Gene3D" id="3.10.450.40">
    <property type="match status" value="1"/>
</dbReference>
<comment type="caution">
    <text evidence="3">The sequence shown here is derived from an EMBL/GenBank/DDBJ whole genome shotgun (WGS) entry which is preliminary data.</text>
</comment>
<dbReference type="OrthoDB" id="5297827at2"/>
<proteinExistence type="predicted"/>
<evidence type="ECO:0000259" key="2">
    <source>
        <dbReference type="Pfam" id="PF03413"/>
    </source>
</evidence>
<dbReference type="Proteomes" id="UP000252387">
    <property type="component" value="Unassembled WGS sequence"/>
</dbReference>
<evidence type="ECO:0000313" key="3">
    <source>
        <dbReference type="EMBL" id="RCS30339.1"/>
    </source>
</evidence>
<dbReference type="InterPro" id="IPR025711">
    <property type="entry name" value="PepSY"/>
</dbReference>
<feature type="chain" id="PRO_5016578993" evidence="1">
    <location>
        <begin position="20"/>
        <end position="100"/>
    </location>
</feature>
<accession>A0A368KEK1</accession>
<dbReference type="Pfam" id="PF03413">
    <property type="entry name" value="PepSY"/>
    <property type="match status" value="1"/>
</dbReference>
<organism evidence="3 4">
    <name type="scientific">Rhodanobacter denitrificans</name>
    <dbReference type="NCBI Taxonomy" id="666685"/>
    <lineage>
        <taxon>Bacteria</taxon>
        <taxon>Pseudomonadati</taxon>
        <taxon>Pseudomonadota</taxon>
        <taxon>Gammaproteobacteria</taxon>
        <taxon>Lysobacterales</taxon>
        <taxon>Rhodanobacteraceae</taxon>
        <taxon>Rhodanobacter</taxon>
    </lineage>
</organism>
<name>A0A368KEK1_9GAMM</name>
<reference evidence="3 4" key="1">
    <citation type="submission" date="2018-05" db="EMBL/GenBank/DDBJ databases">
        <title>Draft genome sequence of Rhodanobacter denitrificans Yn1 isolated from gold copper mine.</title>
        <authorList>
            <person name="Yang N."/>
            <person name="Mazhar H.S."/>
            <person name="Rensing C."/>
        </authorList>
    </citation>
    <scope>NUCLEOTIDE SEQUENCE [LARGE SCALE GENOMIC DNA]</scope>
    <source>
        <strain evidence="3 4">Yn1</strain>
    </source>
</reference>
<dbReference type="AlphaFoldDB" id="A0A368KEK1"/>
<dbReference type="EMBL" id="QFWQ01000004">
    <property type="protein sequence ID" value="RCS30339.1"/>
    <property type="molecule type" value="Genomic_DNA"/>
</dbReference>
<evidence type="ECO:0000313" key="4">
    <source>
        <dbReference type="Proteomes" id="UP000252387"/>
    </source>
</evidence>
<feature type="domain" description="PepSY" evidence="2">
    <location>
        <begin position="38"/>
        <end position="91"/>
    </location>
</feature>
<evidence type="ECO:0000256" key="1">
    <source>
        <dbReference type="SAM" id="SignalP"/>
    </source>
</evidence>
<protein>
    <submittedName>
        <fullName evidence="3">Peptidase M4</fullName>
    </submittedName>
</protein>
<gene>
    <name evidence="3" type="ORF">DEO45_05750</name>
</gene>
<feature type="signal peptide" evidence="1">
    <location>
        <begin position="1"/>
        <end position="19"/>
    </location>
</feature>
<keyword evidence="1" id="KW-0732">Signal</keyword>
<keyword evidence="4" id="KW-1185">Reference proteome</keyword>